<dbReference type="HOGENOM" id="CLU_006665_0_0_1"/>
<dbReference type="STRING" id="7918.ENSLOCP00000001861"/>
<dbReference type="EMBL" id="AHAT01023426">
    <property type="status" value="NOT_ANNOTATED_CDS"/>
    <property type="molecule type" value="Genomic_DNA"/>
</dbReference>
<dbReference type="OMA" id="WEMKKDE"/>
<dbReference type="GeneTree" id="ENSGT00610000086112"/>
<reference evidence="3" key="1">
    <citation type="submission" date="2011-12" db="EMBL/GenBank/DDBJ databases">
        <title>The Draft Genome of Lepisosteus oculatus.</title>
        <authorList>
            <consortium name="The Broad Institute Genome Assembly &amp; Analysis Group"/>
            <consortium name="Computational R&amp;D Group"/>
            <consortium name="and Sequencing Platform"/>
            <person name="Di Palma F."/>
            <person name="Alfoldi J."/>
            <person name="Johnson J."/>
            <person name="Berlin A."/>
            <person name="Gnerre S."/>
            <person name="Jaffe D."/>
            <person name="MacCallum I."/>
            <person name="Young S."/>
            <person name="Walker B.J."/>
            <person name="Lander E.S."/>
            <person name="Lindblad-Toh K."/>
        </authorList>
    </citation>
    <scope>NUCLEOTIDE SEQUENCE [LARGE SCALE GENOMIC DNA]</scope>
</reference>
<feature type="region of interest" description="Disordered" evidence="1">
    <location>
        <begin position="343"/>
        <end position="365"/>
    </location>
</feature>
<accession>W5M0F4</accession>
<dbReference type="eggNOG" id="ENOG502QUZJ">
    <property type="taxonomic scope" value="Eukaryota"/>
</dbReference>
<evidence type="ECO:0000313" key="3">
    <source>
        <dbReference type="Proteomes" id="UP000018468"/>
    </source>
</evidence>
<dbReference type="Ensembl" id="ENSLOCT00000001866.1">
    <property type="protein sequence ID" value="ENSLOCP00000001861.1"/>
    <property type="gene ID" value="ENSLOCG00000001617.1"/>
</dbReference>
<sequence>MEWQGEFLQDHCFAGCVFSGVPGDLEIQQALQDTEEKLKLNALCVEQSLKELQVELSGVWSGERGPGTADWRSPWSLSSLRPTCTGRQALLDFLRALVTSHRAVQSSPLSSLHAVREEACLDVQSAWDDVRLQLRRPLLDRLSGRAVFLSCPESSRSLEGHERVRVEGEVFFLRPLFLNLETKERLKRQIMLCVLTAYLNSLVTAVEQIGSVSAGKTRMLYFLSPVQTGQLRPDSVAKRPTLFFIFKRIRVLSPLDTLRASLMSVHCSTAWDEGARPSDIHTSVFVLPSVCTAMLPEQPRKGRNICLTSHQLRLLAQLTETLLCIEKRTEELTADISPLNCAGEAPGSERDMRKTSEELDTAAAEGSKPHCDQLLQASEPAGLRFDWRSALKELAAPVAHGVKVVLEELCSHSLQQEEDLTLTRAVTLNLSLNKTVTLVNEKNRHFEKPIFILIWASAFMRQNAKFCADVMQELDALLPLALACREGFQLEIRAAFVDACSKAAAALLARLGERSREVPRTAPTRNLHTSLSTAVYVLQRLAQYETLLKDSARQCSNVPVFLLTLQQYRELVGALQVQLTGHCVRTCATSILQDAESHFWCDPKPFYEGERCSFSIQMWHYFLSALRWDLWNVLPPSLAQDVLAQVLTQTLEILVQRYSQACPTYSRTLQIRADITAVLLCAESLLWGLCSSPGKLLWPDRDPCPRLFSIHSLCNQLLAVLAVVTSPLRALFETFRRGPEDLSSLSAAGPSGCPPLQWLRFVKPSLFSRQEILAADEISSQLQLKLMLSQPSCNPRLLLQTLLQSDCLLLRVLLNTYFSSRGDDLDSTDCLNDAEMFLEAVFMVLSSLNDVPRSLATVLESYFDKMHLWERLHNLSDASKAEPRVLKCLRAAVSKPVLDAVQHLVSMVNAWQDAEHHGTHPHKHMVPESLLNKIPREWAYTPREIKRKQTGKSFTQLVAQAVCFVFTNLPSLVASLPAPVRYLFCVAESRLARGDRQPRPAGLLVCSCVATLCHTLEDGDALERLTEAALDRWGKEKLGLLSECLQGVLGQQRGAPKPAVQKVLQHLEAQRPRWLEIQLQKARRLSTEAAFEPAESIVVRQKGSAPELTEQKIGMMVLDICHKPGGSEYLRQIYHIIQLNEELLSFQLTAAADTPQRPLTLNLTAADRLHLSSVFNPLKEFSHIGSNKFDQSAMTERDWDWPKLLPSYLGLSQVTLRALLANSMTSMVSQKAALVYENSHRSSA</sequence>
<dbReference type="FunCoup" id="W5M0F4">
    <property type="interactions" value="340"/>
</dbReference>
<dbReference type="EMBL" id="AHAT01023421">
    <property type="status" value="NOT_ANNOTATED_CDS"/>
    <property type="molecule type" value="Genomic_DNA"/>
</dbReference>
<protein>
    <submittedName>
        <fullName evidence="2">KIAA0825</fullName>
    </submittedName>
</protein>
<proteinExistence type="predicted"/>
<dbReference type="EMBL" id="AHAT01023424">
    <property type="status" value="NOT_ANNOTATED_CDS"/>
    <property type="molecule type" value="Genomic_DNA"/>
</dbReference>
<reference evidence="2" key="2">
    <citation type="submission" date="2025-08" db="UniProtKB">
        <authorList>
            <consortium name="Ensembl"/>
        </authorList>
    </citation>
    <scope>IDENTIFICATION</scope>
</reference>
<dbReference type="Pfam" id="PF14906">
    <property type="entry name" value="DUF4495"/>
    <property type="match status" value="1"/>
</dbReference>
<dbReference type="EMBL" id="AHAT01023428">
    <property type="status" value="NOT_ANNOTATED_CDS"/>
    <property type="molecule type" value="Genomic_DNA"/>
</dbReference>
<dbReference type="EMBL" id="AHAT01023423">
    <property type="status" value="NOT_ANNOTATED_CDS"/>
    <property type="molecule type" value="Genomic_DNA"/>
</dbReference>
<dbReference type="EMBL" id="AHAT01023427">
    <property type="status" value="NOT_ANNOTATED_CDS"/>
    <property type="molecule type" value="Genomic_DNA"/>
</dbReference>
<dbReference type="EMBL" id="AHAT01023425">
    <property type="status" value="NOT_ANNOTATED_CDS"/>
    <property type="molecule type" value="Genomic_DNA"/>
</dbReference>
<dbReference type="EMBL" id="AHAT01023422">
    <property type="status" value="NOT_ANNOTATED_CDS"/>
    <property type="molecule type" value="Genomic_DNA"/>
</dbReference>
<dbReference type="Bgee" id="ENSLOCG00000001617">
    <property type="expression patterns" value="Expressed in testis and 10 other cell types or tissues"/>
</dbReference>
<dbReference type="PANTHER" id="PTHR33960:SF1">
    <property type="entry name" value="SIMILAR TO KIAA0825 PROTEIN"/>
    <property type="match status" value="1"/>
</dbReference>
<feature type="compositionally biased region" description="Basic and acidic residues" evidence="1">
    <location>
        <begin position="347"/>
        <end position="357"/>
    </location>
</feature>
<dbReference type="InterPro" id="IPR027993">
    <property type="entry name" value="DUF4495"/>
</dbReference>
<name>W5M0F4_LEPOC</name>
<evidence type="ECO:0000313" key="2">
    <source>
        <dbReference type="Ensembl" id="ENSLOCP00000001861.1"/>
    </source>
</evidence>
<organism evidence="2 3">
    <name type="scientific">Lepisosteus oculatus</name>
    <name type="common">Spotted gar</name>
    <dbReference type="NCBI Taxonomy" id="7918"/>
    <lineage>
        <taxon>Eukaryota</taxon>
        <taxon>Metazoa</taxon>
        <taxon>Chordata</taxon>
        <taxon>Craniata</taxon>
        <taxon>Vertebrata</taxon>
        <taxon>Euteleostomi</taxon>
        <taxon>Actinopterygii</taxon>
        <taxon>Neopterygii</taxon>
        <taxon>Holostei</taxon>
        <taxon>Semionotiformes</taxon>
        <taxon>Lepisosteidae</taxon>
        <taxon>Lepisosteus</taxon>
    </lineage>
</organism>
<dbReference type="PANTHER" id="PTHR33960">
    <property type="entry name" value="SIMILAR TO KIAA0825 PROTEIN"/>
    <property type="match status" value="1"/>
</dbReference>
<reference evidence="2" key="3">
    <citation type="submission" date="2025-09" db="UniProtKB">
        <authorList>
            <consortium name="Ensembl"/>
        </authorList>
    </citation>
    <scope>IDENTIFICATION</scope>
</reference>
<evidence type="ECO:0000256" key="1">
    <source>
        <dbReference type="SAM" id="MobiDB-lite"/>
    </source>
</evidence>
<dbReference type="AlphaFoldDB" id="W5M0F4"/>
<keyword evidence="3" id="KW-1185">Reference proteome</keyword>
<dbReference type="EMBL" id="AHAT01023429">
    <property type="status" value="NOT_ANNOTATED_CDS"/>
    <property type="molecule type" value="Genomic_DNA"/>
</dbReference>
<dbReference type="Proteomes" id="UP000018468">
    <property type="component" value="Linkage group LG2"/>
</dbReference>
<dbReference type="InParanoid" id="W5M0F4"/>